<name>A0AAV5GQG0_9BASI</name>
<evidence type="ECO:0000313" key="3">
    <source>
        <dbReference type="Proteomes" id="UP001342314"/>
    </source>
</evidence>
<feature type="compositionally biased region" description="Acidic residues" evidence="1">
    <location>
        <begin position="393"/>
        <end position="402"/>
    </location>
</feature>
<feature type="region of interest" description="Disordered" evidence="1">
    <location>
        <begin position="324"/>
        <end position="532"/>
    </location>
</feature>
<feature type="compositionally biased region" description="Basic and acidic residues" evidence="1">
    <location>
        <begin position="430"/>
        <end position="442"/>
    </location>
</feature>
<feature type="compositionally biased region" description="Acidic residues" evidence="1">
    <location>
        <begin position="354"/>
        <end position="384"/>
    </location>
</feature>
<comment type="caution">
    <text evidence="2">The sequence shown here is derived from an EMBL/GenBank/DDBJ whole genome shotgun (WGS) entry which is preliminary data.</text>
</comment>
<feature type="compositionally biased region" description="Acidic residues" evidence="1">
    <location>
        <begin position="507"/>
        <end position="521"/>
    </location>
</feature>
<dbReference type="AlphaFoldDB" id="A0AAV5GQG0"/>
<dbReference type="EMBL" id="BQKY01000009">
    <property type="protein sequence ID" value="GJN91489.1"/>
    <property type="molecule type" value="Genomic_DNA"/>
</dbReference>
<reference evidence="2 3" key="1">
    <citation type="submission" date="2021-12" db="EMBL/GenBank/DDBJ databases">
        <title>High titer production of polyol ester of fatty acids by Rhodotorula paludigena BS15 towards product separation-free biomass refinery.</title>
        <authorList>
            <person name="Mano J."/>
            <person name="Ono H."/>
            <person name="Tanaka T."/>
            <person name="Naito K."/>
            <person name="Sushida H."/>
            <person name="Ike M."/>
            <person name="Tokuyasu K."/>
            <person name="Kitaoka M."/>
        </authorList>
    </citation>
    <scope>NUCLEOTIDE SEQUENCE [LARGE SCALE GENOMIC DNA]</scope>
    <source>
        <strain evidence="2 3">BS15</strain>
    </source>
</reference>
<feature type="compositionally biased region" description="Basic and acidic residues" evidence="1">
    <location>
        <begin position="336"/>
        <end position="353"/>
    </location>
</feature>
<protein>
    <submittedName>
        <fullName evidence="2">Uncharacterized protein</fullName>
    </submittedName>
</protein>
<sequence length="557" mass="62155">MARHAKLLVQRKYLPKADLANIGYAFIQYAQSGDYDGLLTPMTNDELAAASKQWAQVQAVSQHGQLAANKLSLAKKVFREQAAMEGKDYDDWIKEVCTEGFLNSSSGEGGRYGWLAVFFAHKFGLKTSYFSEMALSHAMVGFKTFSAARKDPHCPEPGSVEFGLTFTEAAQDAGYTPEDALAVLTGKAKAEHLWRFIWRNFSLDGLYEKSWTTFAGKISRYFNPVYLSLGQQRQRWTTDVDEAFQRILTLLHQSGAEKITPFMIATMFYAAEPEHFRTVIQIRWRLTKYHGYYAVVLRKLGIPLSQVLAPRKLETLNALGVQDDTTPSRARKLLGKKSEATFDEDKSEEGKDDAMEDEDEDGASEEGEGDDGEEEDDSMADADDDDKKIKDVDSDDELEVVESGDNKMKVVESDDESDVEMLEIAQSGDNKMKVVESDDEHGVFSPSPKVFSTNHPPHADDEPEWAAGLPVGASHSPYKYESDEDYDDAPRYRPGATCGFRAVVPPDSDDEDSPPDLDDEDLQYKRKKRSKGGVVNLTLEDGEVNVIDPYGVHMEAA</sequence>
<dbReference type="Proteomes" id="UP001342314">
    <property type="component" value="Unassembled WGS sequence"/>
</dbReference>
<evidence type="ECO:0000313" key="2">
    <source>
        <dbReference type="EMBL" id="GJN91489.1"/>
    </source>
</evidence>
<accession>A0AAV5GQG0</accession>
<gene>
    <name evidence="2" type="ORF">Rhopal_004512-T1</name>
</gene>
<evidence type="ECO:0000256" key="1">
    <source>
        <dbReference type="SAM" id="MobiDB-lite"/>
    </source>
</evidence>
<proteinExistence type="predicted"/>
<organism evidence="2 3">
    <name type="scientific">Rhodotorula paludigena</name>
    <dbReference type="NCBI Taxonomy" id="86838"/>
    <lineage>
        <taxon>Eukaryota</taxon>
        <taxon>Fungi</taxon>
        <taxon>Dikarya</taxon>
        <taxon>Basidiomycota</taxon>
        <taxon>Pucciniomycotina</taxon>
        <taxon>Microbotryomycetes</taxon>
        <taxon>Sporidiobolales</taxon>
        <taxon>Sporidiobolaceae</taxon>
        <taxon>Rhodotorula</taxon>
    </lineage>
</organism>
<keyword evidence="3" id="KW-1185">Reference proteome</keyword>